<keyword evidence="3" id="KW-1185">Reference proteome</keyword>
<comment type="caution">
    <text evidence="2">The sequence shown here is derived from an EMBL/GenBank/DDBJ whole genome shotgun (WGS) entry which is preliminary data.</text>
</comment>
<protein>
    <submittedName>
        <fullName evidence="2">Uncharacterized protein</fullName>
    </submittedName>
</protein>
<sequence length="255" mass="27880">MTAWSLLRLNHIIATDPLRSREATLLKLYLLRELNVAAADGGDGVLIAVEYVVDDGAAVETRGDALVWYPERGTLVAIECKCSSPPSRAPAARRVVGQARRMADRIASWLRVLRLAGGGSTAMRTRLTGEVEPVAVLGWRDGFSPMAVRLSPTTMTRLSPTTMTRLSPTTMTLTERALPPRTPVTLPPRRRQAHHDADGTDGTELFIMRRMALPSTPSIDVSALQRRAFGRLGSLISGHRGALVKDAWRQLRTPS</sequence>
<reference evidence="2" key="1">
    <citation type="journal article" date="2020" name="bioRxiv">
        <title>Comparative genomics of Chlamydomonas.</title>
        <authorList>
            <person name="Craig R.J."/>
            <person name="Hasan A.R."/>
            <person name="Ness R.W."/>
            <person name="Keightley P.D."/>
        </authorList>
    </citation>
    <scope>NUCLEOTIDE SEQUENCE</scope>
    <source>
        <strain evidence="2">CCAP 11/70</strain>
    </source>
</reference>
<evidence type="ECO:0000313" key="2">
    <source>
        <dbReference type="EMBL" id="KAG2487745.1"/>
    </source>
</evidence>
<organism evidence="2 3">
    <name type="scientific">Edaphochlamys debaryana</name>
    <dbReference type="NCBI Taxonomy" id="47281"/>
    <lineage>
        <taxon>Eukaryota</taxon>
        <taxon>Viridiplantae</taxon>
        <taxon>Chlorophyta</taxon>
        <taxon>core chlorophytes</taxon>
        <taxon>Chlorophyceae</taxon>
        <taxon>CS clade</taxon>
        <taxon>Chlamydomonadales</taxon>
        <taxon>Chlamydomonadales incertae sedis</taxon>
        <taxon>Edaphochlamys</taxon>
    </lineage>
</organism>
<accession>A0A835XVT4</accession>
<dbReference type="Proteomes" id="UP000612055">
    <property type="component" value="Unassembled WGS sequence"/>
</dbReference>
<proteinExistence type="predicted"/>
<evidence type="ECO:0000313" key="3">
    <source>
        <dbReference type="Proteomes" id="UP000612055"/>
    </source>
</evidence>
<feature type="region of interest" description="Disordered" evidence="1">
    <location>
        <begin position="179"/>
        <end position="201"/>
    </location>
</feature>
<name>A0A835XVT4_9CHLO</name>
<gene>
    <name evidence="2" type="ORF">HYH03_013590</name>
</gene>
<dbReference type="AlphaFoldDB" id="A0A835XVT4"/>
<evidence type="ECO:0000256" key="1">
    <source>
        <dbReference type="SAM" id="MobiDB-lite"/>
    </source>
</evidence>
<dbReference type="EMBL" id="JAEHOE010000092">
    <property type="protein sequence ID" value="KAG2487745.1"/>
    <property type="molecule type" value="Genomic_DNA"/>
</dbReference>